<dbReference type="Pfam" id="PF07642">
    <property type="entry name" value="BBP2"/>
    <property type="match status" value="1"/>
</dbReference>
<dbReference type="OrthoDB" id="191787at2"/>
<dbReference type="SUPFAM" id="SSF56935">
    <property type="entry name" value="Porins"/>
    <property type="match status" value="1"/>
</dbReference>
<dbReference type="AlphaFoldDB" id="D5EIV9"/>
<evidence type="ECO:0000313" key="3">
    <source>
        <dbReference type="Proteomes" id="UP000000925"/>
    </source>
</evidence>
<keyword evidence="1" id="KW-0732">Signal</keyword>
<dbReference type="Proteomes" id="UP000000925">
    <property type="component" value="Chromosome"/>
</dbReference>
<dbReference type="STRING" id="583355.Caka_1338"/>
<feature type="signal peptide" evidence="1">
    <location>
        <begin position="1"/>
        <end position="21"/>
    </location>
</feature>
<dbReference type="InterPro" id="IPR011486">
    <property type="entry name" value="BBP2"/>
</dbReference>
<dbReference type="RefSeq" id="WP_013043080.1">
    <property type="nucleotide sequence ID" value="NC_014008.1"/>
</dbReference>
<protein>
    <recommendedName>
        <fullName evidence="4">Porin</fullName>
    </recommendedName>
</protein>
<dbReference type="HOGENOM" id="CLU_855115_0_0_0"/>
<gene>
    <name evidence="2" type="ordered locus">Caka_1338</name>
</gene>
<dbReference type="EMBL" id="CP001998">
    <property type="protein sequence ID" value="ADE54358.1"/>
    <property type="molecule type" value="Genomic_DNA"/>
</dbReference>
<keyword evidence="3" id="KW-1185">Reference proteome</keyword>
<reference evidence="2 3" key="1">
    <citation type="journal article" date="2010" name="Stand. Genomic Sci.">
        <title>Complete genome sequence of Coraliomargarita akajimensis type strain (04OKA010-24).</title>
        <authorList>
            <person name="Mavromatis K."/>
            <person name="Abt B."/>
            <person name="Brambilla E."/>
            <person name="Lapidus A."/>
            <person name="Copeland A."/>
            <person name="Deshpande S."/>
            <person name="Nolan M."/>
            <person name="Lucas S."/>
            <person name="Tice H."/>
            <person name="Cheng J.F."/>
            <person name="Han C."/>
            <person name="Detter J.C."/>
            <person name="Woyke T."/>
            <person name="Goodwin L."/>
            <person name="Pitluck S."/>
            <person name="Held B."/>
            <person name="Brettin T."/>
            <person name="Tapia R."/>
            <person name="Ivanova N."/>
            <person name="Mikhailova N."/>
            <person name="Pati A."/>
            <person name="Liolios K."/>
            <person name="Chen A."/>
            <person name="Palaniappan K."/>
            <person name="Land M."/>
            <person name="Hauser L."/>
            <person name="Chang Y.J."/>
            <person name="Jeffries C.D."/>
            <person name="Rohde M."/>
            <person name="Goker M."/>
            <person name="Bristow J."/>
            <person name="Eisen J.A."/>
            <person name="Markowitz V."/>
            <person name="Hugenholtz P."/>
            <person name="Klenk H.P."/>
            <person name="Kyrpides N.C."/>
        </authorList>
    </citation>
    <scope>NUCLEOTIDE SEQUENCE [LARGE SCALE GENOMIC DNA]</scope>
    <source>
        <strain evidence="3">DSM 45221 / IAM 15411 / JCM 23193 / KCTC 12865</strain>
    </source>
</reference>
<feature type="chain" id="PRO_5003071524" description="Porin" evidence="1">
    <location>
        <begin position="22"/>
        <end position="359"/>
    </location>
</feature>
<evidence type="ECO:0008006" key="4">
    <source>
        <dbReference type="Google" id="ProtNLM"/>
    </source>
</evidence>
<evidence type="ECO:0000256" key="1">
    <source>
        <dbReference type="SAM" id="SignalP"/>
    </source>
</evidence>
<evidence type="ECO:0000313" key="2">
    <source>
        <dbReference type="EMBL" id="ADE54358.1"/>
    </source>
</evidence>
<organism evidence="2 3">
    <name type="scientific">Coraliomargarita akajimensis (strain DSM 45221 / IAM 15411 / JCM 23193 / KCTC 12865 / 04OKA010-24)</name>
    <dbReference type="NCBI Taxonomy" id="583355"/>
    <lineage>
        <taxon>Bacteria</taxon>
        <taxon>Pseudomonadati</taxon>
        <taxon>Verrucomicrobiota</taxon>
        <taxon>Opitutia</taxon>
        <taxon>Puniceicoccales</taxon>
        <taxon>Coraliomargaritaceae</taxon>
        <taxon>Coraliomargarita</taxon>
    </lineage>
</organism>
<accession>D5EIV9</accession>
<name>D5EIV9_CORAD</name>
<dbReference type="TCDB" id="1.B.66.1.8">
    <property type="family name" value="the putative beta-barrel porin-2 (bbp2) family"/>
</dbReference>
<proteinExistence type="predicted"/>
<dbReference type="eggNOG" id="ENOG5030V4Z">
    <property type="taxonomic scope" value="Bacteria"/>
</dbReference>
<dbReference type="KEGG" id="caa:Caka_1338"/>
<sequence>MKPLALALTTGLLLSVGTASALELNEHFTIEGFVDLYFQHQDRDGDPVFNSPDTDERVASDSDYGLSQIELSFQANYNAWSAQLDIDYEEANSSDGSQTGEVEQLFASYQFEYGGALTLGRFGSMLGFEDFEPTGLYQYSFAYELMGLDFTLLPDYGQGIKYTYLGDQHFFGVALLDSISNQNEGSLEDSWGIELGAAYYTAHGINFFLGGAWEQNSTTNSRNPDSNQWLINGYMTAEIGIWLFAAELSYGSSRGEFIGASDVIALGPDYYGLNGLLMANYAYTRSTSVTGRFSYAHAEERENPLQNLSWDAYKWTLAHNWDVIEYCTLVTELSYTQLERESGLSAQEVLGAVKLLLHF</sequence>